<proteinExistence type="predicted"/>
<dbReference type="RefSeq" id="WP_184302680.1">
    <property type="nucleotide sequence ID" value="NZ_JACHLP010000007.1"/>
</dbReference>
<organism evidence="2 3">
    <name type="scientific">Roseateles oligotrophus</name>
    <dbReference type="NCBI Taxonomy" id="1769250"/>
    <lineage>
        <taxon>Bacteria</taxon>
        <taxon>Pseudomonadati</taxon>
        <taxon>Pseudomonadota</taxon>
        <taxon>Betaproteobacteria</taxon>
        <taxon>Burkholderiales</taxon>
        <taxon>Sphaerotilaceae</taxon>
        <taxon>Roseateles</taxon>
    </lineage>
</organism>
<keyword evidence="2" id="KW-0812">Transmembrane</keyword>
<evidence type="ECO:0000259" key="1">
    <source>
        <dbReference type="Pfam" id="PF16220"/>
    </source>
</evidence>
<feature type="domain" description="FecR N-terminal" evidence="1">
    <location>
        <begin position="15"/>
        <end position="56"/>
    </location>
</feature>
<evidence type="ECO:0000313" key="3">
    <source>
        <dbReference type="Proteomes" id="UP000562027"/>
    </source>
</evidence>
<gene>
    <name evidence="2" type="ORF">HNP55_003713</name>
</gene>
<dbReference type="Proteomes" id="UP000562027">
    <property type="component" value="Unassembled WGS sequence"/>
</dbReference>
<dbReference type="EMBL" id="JACHLP010000007">
    <property type="protein sequence ID" value="MBB4845167.1"/>
    <property type="molecule type" value="Genomic_DNA"/>
</dbReference>
<accession>A0A840LIR8</accession>
<name>A0A840LIR8_9BURK</name>
<dbReference type="Pfam" id="PF16220">
    <property type="entry name" value="DUF4880"/>
    <property type="match status" value="1"/>
</dbReference>
<dbReference type="AlphaFoldDB" id="A0A840LIR8"/>
<keyword evidence="2" id="KW-0472">Membrane</keyword>
<reference evidence="2 3" key="1">
    <citation type="submission" date="2020-08" db="EMBL/GenBank/DDBJ databases">
        <title>Functional genomics of gut bacteria from endangered species of beetles.</title>
        <authorList>
            <person name="Carlos-Shanley C."/>
        </authorList>
    </citation>
    <scope>NUCLEOTIDE SEQUENCE [LARGE SCALE GENOMIC DNA]</scope>
    <source>
        <strain evidence="2 3">S00239</strain>
    </source>
</reference>
<protein>
    <submittedName>
        <fullName evidence="2">Transmembrane sensor</fullName>
    </submittedName>
</protein>
<sequence length="82" mass="9036">MNNKPSPRQDACWDTAWTWVQRQHEVGFDDPAFNAELAAWLSADPANRAAYDKAAKIWLVAGLVPPVNDLSPPSRCSDPASE</sequence>
<evidence type="ECO:0000313" key="2">
    <source>
        <dbReference type="EMBL" id="MBB4845167.1"/>
    </source>
</evidence>
<dbReference type="InterPro" id="IPR032623">
    <property type="entry name" value="FecR_N"/>
</dbReference>
<keyword evidence="3" id="KW-1185">Reference proteome</keyword>
<comment type="caution">
    <text evidence="2">The sequence shown here is derived from an EMBL/GenBank/DDBJ whole genome shotgun (WGS) entry which is preliminary data.</text>
</comment>